<proteinExistence type="predicted"/>
<dbReference type="Proteomes" id="UP000031535">
    <property type="component" value="Unassembled WGS sequence"/>
</dbReference>
<protein>
    <submittedName>
        <fullName evidence="1">Uncharacterized protein</fullName>
    </submittedName>
</protein>
<gene>
    <name evidence="1" type="ORF">UCMB321_1504</name>
</gene>
<dbReference type="EMBL" id="JXDG01000014">
    <property type="protein sequence ID" value="KIH84824.1"/>
    <property type="molecule type" value="Genomic_DNA"/>
</dbReference>
<keyword evidence="2" id="KW-1185">Reference proteome</keyword>
<sequence length="90" mass="9486">MPADQLAGITGMARKEFAHFEAVSAVVPGEGGYSAAIAVKALGGSGAPRFHKILDEQKFKTAFEADEAAAHELARLLDVDEEGELSWSVV</sequence>
<dbReference type="PATRIC" id="fig|226910.6.peg.1496"/>
<evidence type="ECO:0000313" key="2">
    <source>
        <dbReference type="Proteomes" id="UP000031535"/>
    </source>
</evidence>
<organism evidence="1 2">
    <name type="scientific">Pseudomonas batumici</name>
    <dbReference type="NCBI Taxonomy" id="226910"/>
    <lineage>
        <taxon>Bacteria</taxon>
        <taxon>Pseudomonadati</taxon>
        <taxon>Pseudomonadota</taxon>
        <taxon>Gammaproteobacteria</taxon>
        <taxon>Pseudomonadales</taxon>
        <taxon>Pseudomonadaceae</taxon>
        <taxon>Pseudomonas</taxon>
    </lineage>
</organism>
<accession>A0A0C2EFK4</accession>
<evidence type="ECO:0000313" key="1">
    <source>
        <dbReference type="EMBL" id="KIH84824.1"/>
    </source>
</evidence>
<dbReference type="OrthoDB" id="7024195at2"/>
<name>A0A0C2EFK4_9PSED</name>
<dbReference type="AlphaFoldDB" id="A0A0C2EFK4"/>
<reference evidence="1 2" key="1">
    <citation type="submission" date="2015-01" db="EMBL/GenBank/DDBJ databases">
        <title>Complete genome of Pseudomonas batumici UCM B-321 producer of the batumin antibiotic with strong antistaphilococcal and potential anticancer activity.</title>
        <authorList>
            <person name="Klochko V.V."/>
            <person name="Zelena L.B."/>
            <person name="Elena K.A."/>
            <person name="Reva O.N."/>
        </authorList>
    </citation>
    <scope>NUCLEOTIDE SEQUENCE [LARGE SCALE GENOMIC DNA]</scope>
    <source>
        <strain evidence="1 2">UCM B-321</strain>
    </source>
</reference>
<comment type="caution">
    <text evidence="1">The sequence shown here is derived from an EMBL/GenBank/DDBJ whole genome shotgun (WGS) entry which is preliminary data.</text>
</comment>